<comment type="caution">
    <text evidence="2">The sequence shown here is derived from an EMBL/GenBank/DDBJ whole genome shotgun (WGS) entry which is preliminary data.</text>
</comment>
<feature type="chain" id="PRO_5040969433" evidence="1">
    <location>
        <begin position="18"/>
        <end position="89"/>
    </location>
</feature>
<keyword evidence="1" id="KW-0732">Signal</keyword>
<dbReference type="AlphaFoldDB" id="A0A9X0BTN8"/>
<name>A0A9X0BTN8_9EURO</name>
<feature type="signal peptide" evidence="1">
    <location>
        <begin position="1"/>
        <end position="17"/>
    </location>
</feature>
<organism evidence="2 3">
    <name type="scientific">Penicillium desertorum</name>
    <dbReference type="NCBI Taxonomy" id="1303715"/>
    <lineage>
        <taxon>Eukaryota</taxon>
        <taxon>Fungi</taxon>
        <taxon>Dikarya</taxon>
        <taxon>Ascomycota</taxon>
        <taxon>Pezizomycotina</taxon>
        <taxon>Eurotiomycetes</taxon>
        <taxon>Eurotiomycetidae</taxon>
        <taxon>Eurotiales</taxon>
        <taxon>Aspergillaceae</taxon>
        <taxon>Penicillium</taxon>
    </lineage>
</organism>
<sequence length="89" mass="10087">MTFHNITFISLLALARRFPRWYETNSTDNVVVTSQGLDVFVIIRRVPQLDRKIRAAGNQENPAGCVAIINVIYRHLPDPYCEITGAGRD</sequence>
<evidence type="ECO:0000313" key="3">
    <source>
        <dbReference type="Proteomes" id="UP001147760"/>
    </source>
</evidence>
<evidence type="ECO:0000313" key="2">
    <source>
        <dbReference type="EMBL" id="KAJ5483802.1"/>
    </source>
</evidence>
<reference evidence="2" key="1">
    <citation type="submission" date="2022-12" db="EMBL/GenBank/DDBJ databases">
        <authorList>
            <person name="Petersen C."/>
        </authorList>
    </citation>
    <scope>NUCLEOTIDE SEQUENCE</scope>
    <source>
        <strain evidence="2">IBT 17660</strain>
    </source>
</reference>
<reference evidence="2" key="2">
    <citation type="journal article" date="2023" name="IMA Fungus">
        <title>Comparative genomic study of the Penicillium genus elucidates a diverse pangenome and 15 lateral gene transfer events.</title>
        <authorList>
            <person name="Petersen C."/>
            <person name="Sorensen T."/>
            <person name="Nielsen M.R."/>
            <person name="Sondergaard T.E."/>
            <person name="Sorensen J.L."/>
            <person name="Fitzpatrick D.A."/>
            <person name="Frisvad J.C."/>
            <person name="Nielsen K.L."/>
        </authorList>
    </citation>
    <scope>NUCLEOTIDE SEQUENCE</scope>
    <source>
        <strain evidence="2">IBT 17660</strain>
    </source>
</reference>
<accession>A0A9X0BTN8</accession>
<proteinExistence type="predicted"/>
<evidence type="ECO:0000256" key="1">
    <source>
        <dbReference type="SAM" id="SignalP"/>
    </source>
</evidence>
<protein>
    <submittedName>
        <fullName evidence="2">Uncharacterized protein</fullName>
    </submittedName>
</protein>
<gene>
    <name evidence="2" type="ORF">N7530_003048</name>
</gene>
<keyword evidence="3" id="KW-1185">Reference proteome</keyword>
<dbReference type="EMBL" id="JAPWDO010000002">
    <property type="protein sequence ID" value="KAJ5483802.1"/>
    <property type="molecule type" value="Genomic_DNA"/>
</dbReference>
<dbReference type="Proteomes" id="UP001147760">
    <property type="component" value="Unassembled WGS sequence"/>
</dbReference>